<organism evidence="2 3">
    <name type="scientific">Colletotrichum higginsianum</name>
    <dbReference type="NCBI Taxonomy" id="80884"/>
    <lineage>
        <taxon>Eukaryota</taxon>
        <taxon>Fungi</taxon>
        <taxon>Dikarya</taxon>
        <taxon>Ascomycota</taxon>
        <taxon>Pezizomycotina</taxon>
        <taxon>Sordariomycetes</taxon>
        <taxon>Hypocreomycetidae</taxon>
        <taxon>Glomerellales</taxon>
        <taxon>Glomerellaceae</taxon>
        <taxon>Colletotrichum</taxon>
        <taxon>Colletotrichum destructivum species complex</taxon>
    </lineage>
</organism>
<gene>
    <name evidence="2" type="ORF">CH35J_012664</name>
</gene>
<feature type="region of interest" description="Disordered" evidence="1">
    <location>
        <begin position="67"/>
        <end position="86"/>
    </location>
</feature>
<dbReference type="EMBL" id="MWPZ01000014">
    <property type="protein sequence ID" value="TIC89778.1"/>
    <property type="molecule type" value="Genomic_DNA"/>
</dbReference>
<evidence type="ECO:0000313" key="3">
    <source>
        <dbReference type="Proteomes" id="UP000305883"/>
    </source>
</evidence>
<comment type="caution">
    <text evidence="2">The sequence shown here is derived from an EMBL/GenBank/DDBJ whole genome shotgun (WGS) entry which is preliminary data.</text>
</comment>
<feature type="region of interest" description="Disordered" evidence="1">
    <location>
        <begin position="134"/>
        <end position="163"/>
    </location>
</feature>
<name>A0A4T0VCT6_9PEZI</name>
<dbReference type="AlphaFoldDB" id="A0A4T0VCT6"/>
<reference evidence="2 3" key="1">
    <citation type="journal article" date="2019" name="Genome Biol. Evol.">
        <title>Genomic Plasticity Mediated by Transposable Elements in the Plant Pathogenic Fungus Colletotrichum higginsianum.</title>
        <authorList>
            <person name="Tsushima A."/>
            <person name="Gan P."/>
            <person name="Kumakura N."/>
            <person name="Narusaka M."/>
            <person name="Takano Y."/>
            <person name="Narusaka Y."/>
            <person name="Shirasu K."/>
        </authorList>
    </citation>
    <scope>NUCLEOTIDE SEQUENCE [LARGE SCALE GENOMIC DNA]</scope>
    <source>
        <strain evidence="2 3">MAFF305635-RFP</strain>
    </source>
</reference>
<sequence>MCLRSVVPGTLTHERLGLSTADAVLNNGYFISHMRLCARIRPANYDATCEIVRLALPHRFPVHYVSNDKSPSTAAPTHDPASGSWEKTCRLAPDLRASIYRPASIVHAGRPLSTAYSSERWGPIAVPVLMQRRRGREPGGQRQYTNLNGPVKKSLDESQMCVG</sequence>
<evidence type="ECO:0000313" key="2">
    <source>
        <dbReference type="EMBL" id="TIC89778.1"/>
    </source>
</evidence>
<accession>A0A4T0VCT6</accession>
<evidence type="ECO:0000256" key="1">
    <source>
        <dbReference type="SAM" id="MobiDB-lite"/>
    </source>
</evidence>
<dbReference type="Proteomes" id="UP000305883">
    <property type="component" value="Unassembled WGS sequence"/>
</dbReference>
<dbReference type="Gene3D" id="3.40.50.720">
    <property type="entry name" value="NAD(P)-binding Rossmann-like Domain"/>
    <property type="match status" value="1"/>
</dbReference>
<dbReference type="OrthoDB" id="416786at2759"/>
<proteinExistence type="predicted"/>
<protein>
    <submittedName>
        <fullName evidence="2">Polyketide synthase-nonribosomal peptide synthetase</fullName>
    </submittedName>
</protein>